<evidence type="ECO:0000313" key="3">
    <source>
        <dbReference type="EMBL" id="OQZ93845.1"/>
    </source>
</evidence>
<dbReference type="Proteomes" id="UP000192319">
    <property type="component" value="Unassembled WGS sequence"/>
</dbReference>
<feature type="signal peptide" evidence="1">
    <location>
        <begin position="1"/>
        <end position="25"/>
    </location>
</feature>
<keyword evidence="1" id="KW-0732">Signal</keyword>
<keyword evidence="4" id="KW-1185">Reference proteome</keyword>
<evidence type="ECO:0000256" key="1">
    <source>
        <dbReference type="SAM" id="SignalP"/>
    </source>
</evidence>
<name>A0AA41XP51_9MYCO</name>
<evidence type="ECO:0000313" key="5">
    <source>
        <dbReference type="Proteomes" id="UP001141650"/>
    </source>
</evidence>
<gene>
    <name evidence="3" type="ORF">BST11_00600</name>
    <name evidence="2" type="ORF">H7K38_08620</name>
</gene>
<feature type="chain" id="PRO_5041371423" evidence="1">
    <location>
        <begin position="26"/>
        <end position="136"/>
    </location>
</feature>
<evidence type="ECO:0000313" key="2">
    <source>
        <dbReference type="EMBL" id="MCV7378720.1"/>
    </source>
</evidence>
<dbReference type="Proteomes" id="UP001141650">
    <property type="component" value="Unassembled WGS sequence"/>
</dbReference>
<reference evidence="3 4" key="1">
    <citation type="submission" date="2017-02" db="EMBL/GenBank/DDBJ databases">
        <title>The new phylogeny of genus Mycobacterium.</title>
        <authorList>
            <person name="Tortoli E."/>
            <person name="Trovato A."/>
            <person name="Cirillo D.M."/>
        </authorList>
    </citation>
    <scope>NUCLEOTIDE SEQUENCE [LARGE SCALE GENOMIC DNA]</scope>
    <source>
        <strain evidence="3 4">DSM 45230</strain>
    </source>
</reference>
<accession>A0AA41XP51</accession>
<dbReference type="EMBL" id="MVHD01000001">
    <property type="protein sequence ID" value="OQZ93845.1"/>
    <property type="molecule type" value="Genomic_DNA"/>
</dbReference>
<protein>
    <submittedName>
        <fullName evidence="2">Uncharacterized protein</fullName>
    </submittedName>
</protein>
<comment type="caution">
    <text evidence="2">The sequence shown here is derived from an EMBL/GenBank/DDBJ whole genome shotgun (WGS) entry which is preliminary data.</text>
</comment>
<proteinExistence type="predicted"/>
<sequence>MRITAWLVVAGLLAGALVVASPAPAETPAQPATRQYYPLQPAPGDPMAEAEELRRQIADLDASWEALTPEQRNQRIAGLQQQVTKVDLDSRNLPQDQKAQMDAILLPSLLHLADLLRKVQTPPQGPCVFPFCLPGL</sequence>
<reference evidence="2" key="2">
    <citation type="submission" date="2020-07" db="EMBL/GenBank/DDBJ databases">
        <authorList>
            <person name="Pettersson B.M.F."/>
            <person name="Behra P.R.K."/>
            <person name="Ramesh M."/>
            <person name="Das S."/>
            <person name="Dasgupta S."/>
            <person name="Kirsebom L.A."/>
        </authorList>
    </citation>
    <scope>NUCLEOTIDE SEQUENCE</scope>
    <source>
        <strain evidence="2">CCUG 55640</strain>
    </source>
</reference>
<dbReference type="EMBL" id="JACKVH010000012">
    <property type="protein sequence ID" value="MCV7378720.1"/>
    <property type="molecule type" value="Genomic_DNA"/>
</dbReference>
<dbReference type="RefSeq" id="WP_083136089.1">
    <property type="nucleotide sequence ID" value="NZ_JACKVH010000012.1"/>
</dbReference>
<reference evidence="2" key="3">
    <citation type="journal article" date="2022" name="BMC Genomics">
        <title>Comparative genome analysis of mycobacteria focusing on tRNA and non-coding RNA.</title>
        <authorList>
            <person name="Behra P.R.K."/>
            <person name="Pettersson B.M.F."/>
            <person name="Ramesh M."/>
            <person name="Das S."/>
            <person name="Dasgupta S."/>
            <person name="Kirsebom L.A."/>
        </authorList>
    </citation>
    <scope>NUCLEOTIDE SEQUENCE</scope>
    <source>
        <strain evidence="2">CCUG 55640</strain>
    </source>
</reference>
<evidence type="ECO:0000313" key="4">
    <source>
        <dbReference type="Proteomes" id="UP000192319"/>
    </source>
</evidence>
<organism evidence="2 5">
    <name type="scientific">Mycobacterium alsense</name>
    <dbReference type="NCBI Taxonomy" id="324058"/>
    <lineage>
        <taxon>Bacteria</taxon>
        <taxon>Bacillati</taxon>
        <taxon>Actinomycetota</taxon>
        <taxon>Actinomycetes</taxon>
        <taxon>Mycobacteriales</taxon>
        <taxon>Mycobacteriaceae</taxon>
        <taxon>Mycobacterium</taxon>
    </lineage>
</organism>
<dbReference type="AlphaFoldDB" id="A0AA41XP51"/>